<dbReference type="CDD" id="cd00130">
    <property type="entry name" value="PAS"/>
    <property type="match status" value="2"/>
</dbReference>
<dbReference type="PROSITE" id="PS50109">
    <property type="entry name" value="HIS_KIN"/>
    <property type="match status" value="1"/>
</dbReference>
<dbReference type="Gene3D" id="3.30.565.10">
    <property type="entry name" value="Histidine kinase-like ATPase, C-terminal domain"/>
    <property type="match status" value="1"/>
</dbReference>
<dbReference type="SMART" id="SM00091">
    <property type="entry name" value="PAS"/>
    <property type="match status" value="2"/>
</dbReference>
<dbReference type="InterPro" id="IPR036641">
    <property type="entry name" value="HPT_dom_sf"/>
</dbReference>
<dbReference type="EMBL" id="JACRJB010000014">
    <property type="protein sequence ID" value="MBI5128810.1"/>
    <property type="molecule type" value="Genomic_DNA"/>
</dbReference>
<dbReference type="Gene3D" id="3.40.50.2300">
    <property type="match status" value="1"/>
</dbReference>
<keyword evidence="8" id="KW-0067">ATP-binding</keyword>
<dbReference type="Gene3D" id="3.30.450.20">
    <property type="entry name" value="PAS domain"/>
    <property type="match status" value="2"/>
</dbReference>
<dbReference type="InterPro" id="IPR003661">
    <property type="entry name" value="HisK_dim/P_dom"/>
</dbReference>
<dbReference type="Gene3D" id="1.10.287.130">
    <property type="match status" value="1"/>
</dbReference>
<proteinExistence type="predicted"/>
<dbReference type="InterPro" id="IPR036097">
    <property type="entry name" value="HisK_dim/P_sf"/>
</dbReference>
<evidence type="ECO:0000256" key="3">
    <source>
        <dbReference type="ARBA" id="ARBA00012438"/>
    </source>
</evidence>
<keyword evidence="10" id="KW-0902">Two-component regulatory system</keyword>
<feature type="domain" description="CHASE" evidence="18">
    <location>
        <begin position="91"/>
        <end position="258"/>
    </location>
</feature>
<name>A0A933W0D8_RHOPL</name>
<evidence type="ECO:0000259" key="16">
    <source>
        <dbReference type="PROSITE" id="PS50112"/>
    </source>
</evidence>
<dbReference type="Pfam" id="PF02518">
    <property type="entry name" value="HATPase_c"/>
    <property type="match status" value="1"/>
</dbReference>
<dbReference type="GO" id="GO:0006355">
    <property type="term" value="P:regulation of DNA-templated transcription"/>
    <property type="evidence" value="ECO:0007669"/>
    <property type="project" value="InterPro"/>
</dbReference>
<dbReference type="Gene3D" id="3.30.450.350">
    <property type="entry name" value="CHASE domain"/>
    <property type="match status" value="1"/>
</dbReference>
<evidence type="ECO:0000256" key="2">
    <source>
        <dbReference type="ARBA" id="ARBA00004651"/>
    </source>
</evidence>
<dbReference type="InterPro" id="IPR003594">
    <property type="entry name" value="HATPase_dom"/>
</dbReference>
<dbReference type="EC" id="2.7.13.3" evidence="3"/>
<evidence type="ECO:0000256" key="1">
    <source>
        <dbReference type="ARBA" id="ARBA00000085"/>
    </source>
</evidence>
<dbReference type="InterPro" id="IPR035965">
    <property type="entry name" value="PAS-like_dom_sf"/>
</dbReference>
<dbReference type="InterPro" id="IPR000700">
    <property type="entry name" value="PAS-assoc_C"/>
</dbReference>
<keyword evidence="4" id="KW-1003">Cell membrane</keyword>
<dbReference type="Proteomes" id="UP000782519">
    <property type="component" value="Unassembled WGS sequence"/>
</dbReference>
<dbReference type="CDD" id="cd16922">
    <property type="entry name" value="HATPase_EvgS-ArcB-TorS-like"/>
    <property type="match status" value="1"/>
</dbReference>
<comment type="catalytic activity">
    <reaction evidence="1">
        <text>ATP + protein L-histidine = ADP + protein N-phospho-L-histidine.</text>
        <dbReference type="EC" id="2.7.13.3"/>
    </reaction>
</comment>
<evidence type="ECO:0000256" key="4">
    <source>
        <dbReference type="ARBA" id="ARBA00022475"/>
    </source>
</evidence>
<dbReference type="InterPro" id="IPR013767">
    <property type="entry name" value="PAS_fold"/>
</dbReference>
<feature type="domain" description="PAS" evidence="16">
    <location>
        <begin position="355"/>
        <end position="408"/>
    </location>
</feature>
<dbReference type="PROSITE" id="PS50113">
    <property type="entry name" value="PAC"/>
    <property type="match status" value="2"/>
</dbReference>
<dbReference type="CDD" id="cd17546">
    <property type="entry name" value="REC_hyHK_CKI1_RcsC-like"/>
    <property type="match status" value="1"/>
</dbReference>
<protein>
    <recommendedName>
        <fullName evidence="3">histidine kinase</fullName>
        <ecNumber evidence="3">2.7.13.3</ecNumber>
    </recommendedName>
</protein>
<keyword evidence="7" id="KW-0547">Nucleotide-binding</keyword>
<evidence type="ECO:0000256" key="10">
    <source>
        <dbReference type="ARBA" id="ARBA00023012"/>
    </source>
</evidence>
<dbReference type="Pfam" id="PF00989">
    <property type="entry name" value="PAS"/>
    <property type="match status" value="1"/>
</dbReference>
<dbReference type="SMART" id="SM00448">
    <property type="entry name" value="REC"/>
    <property type="match status" value="1"/>
</dbReference>
<dbReference type="CDD" id="cd00082">
    <property type="entry name" value="HisKA"/>
    <property type="match status" value="1"/>
</dbReference>
<evidence type="ECO:0000313" key="19">
    <source>
        <dbReference type="EMBL" id="MBI5128810.1"/>
    </source>
</evidence>
<evidence type="ECO:0000256" key="6">
    <source>
        <dbReference type="ARBA" id="ARBA00022692"/>
    </source>
</evidence>
<dbReference type="PROSITE" id="PS50839">
    <property type="entry name" value="CHASE"/>
    <property type="match status" value="1"/>
</dbReference>
<dbReference type="PROSITE" id="PS50112">
    <property type="entry name" value="PAS"/>
    <property type="match status" value="2"/>
</dbReference>
<dbReference type="InterPro" id="IPR036890">
    <property type="entry name" value="HATPase_C_sf"/>
</dbReference>
<feature type="domain" description="PAC" evidence="17">
    <location>
        <begin position="588"/>
        <end position="640"/>
    </location>
</feature>
<evidence type="ECO:0000313" key="20">
    <source>
        <dbReference type="Proteomes" id="UP000782519"/>
    </source>
</evidence>
<feature type="domain" description="PAC" evidence="17">
    <location>
        <begin position="427"/>
        <end position="481"/>
    </location>
</feature>
<dbReference type="Pfam" id="PF00512">
    <property type="entry name" value="HisKA"/>
    <property type="match status" value="1"/>
</dbReference>
<evidence type="ECO:0000259" key="17">
    <source>
        <dbReference type="PROSITE" id="PS50113"/>
    </source>
</evidence>
<feature type="domain" description="Histidine kinase" evidence="14">
    <location>
        <begin position="658"/>
        <end position="879"/>
    </location>
</feature>
<evidence type="ECO:0000259" key="15">
    <source>
        <dbReference type="PROSITE" id="PS50110"/>
    </source>
</evidence>
<keyword evidence="6 13" id="KW-0812">Transmembrane</keyword>
<keyword evidence="11 13" id="KW-0472">Membrane</keyword>
<sequence>MAGVALAPKDQSRWNADLDRRLRFGATGVVGIVLSVVLGAIVAAGVERQNAEILRERVDVVAKRFKETLEKRLLIFEYGLRGARGAVIAGGGDNATYDQFRRYIETRDVDREFPGAGGFGFIRPVKPQNMARFVDRVRREGQPEFRITEVEPHGGERYIVEYIESKYNEREAVGLDIASEPNRRAAAVAAVETGRATITAPISLVSMRPPVSDGFLILLPVFRSGDPIDTPAQRWRALIGWVHTVIDINDVLTRFDTIIGDFGFAITDGVGAGPFYFTEPIPATTSRVPIRDMTIQIYGRSWLIHLWTLPSFVNSMNLPDPLLAFAFALAFSLLLTAVVYLQMIYRSRRREYDIERSRLAAIVEGSNDAIISKALDGTITYWNCAAERLFGYSAAFAVGRKASELIVPTHLLGEEQRLIAEAREGGVVTNFRTQRRTSDGRLVDVAVSFSRIWNDSGAVAGIASAARNITDLVNAENEVRELNACLEMQVAQRTEELQKTGTLQTAIVKRAAYSIIATDTAGTITLFNPAAERMLGYDAKELVGRESCLLFHDPDELRQRAEAICPDGVTNVSDFGVILSILEKSDPSTSTWTYIDKDGNRIPVRLTLSSLRSDSFGDLGVLGIAVDLTEQLKYENELKAARASAEHASAAKADFLANMSHEIRTPLNGIIGYADLALEDQRLTLDTRRQLSRIFEASNSLRVIIDDILDFSKIEACGVKLECKPLYINELIDNCASIIEPKADEKGLELIAAAHDTPPVLIGDAVRLRQVILNLMNNAVKFTAAGKVELTVSSLSHSDTTARLRIAVTDTGIGISQDEQKLLFKRFSQADETISRKYGGTGLGLAISQRIVQAMGSELKIDSLPGIGSTFYFDLDLPIAGQIDIEQHDGPVHSSRCARVLVVDDVEMNRELCKTMLTRDGHEVDLAENGGTAITMAGGRSYDMIFMDIQMGEMDGMEAARRIRGLGGALQNVPIIALTANVLPEQVARYKAAGMDDHLGKPINRVELLACVARWTGVDRESTEAHATPATAAASDTPVCDPAALEELRMFASEADIAGFTDQLCSAVTNIRTQWPCGVEAPVPGEDPCEQLRLIAHKTISLAGQLGFTRLAEACRRMESACLGHADVPKAFDALQSAIESTVPELESLREVA</sequence>
<dbReference type="NCBIfam" id="TIGR00229">
    <property type="entry name" value="sensory_box"/>
    <property type="match status" value="2"/>
</dbReference>
<dbReference type="SUPFAM" id="SSF47226">
    <property type="entry name" value="Histidine-containing phosphotransfer domain, HPT domain"/>
    <property type="match status" value="1"/>
</dbReference>
<keyword evidence="5 12" id="KW-0597">Phosphoprotein</keyword>
<dbReference type="PANTHER" id="PTHR45339">
    <property type="entry name" value="HYBRID SIGNAL TRANSDUCTION HISTIDINE KINASE J"/>
    <property type="match status" value="1"/>
</dbReference>
<feature type="transmembrane region" description="Helical" evidence="13">
    <location>
        <begin position="322"/>
        <end position="341"/>
    </location>
</feature>
<evidence type="ECO:0000259" key="18">
    <source>
        <dbReference type="PROSITE" id="PS50839"/>
    </source>
</evidence>
<dbReference type="GO" id="GO:0005886">
    <property type="term" value="C:plasma membrane"/>
    <property type="evidence" value="ECO:0007669"/>
    <property type="project" value="UniProtKB-SubCell"/>
</dbReference>
<evidence type="ECO:0000256" key="13">
    <source>
        <dbReference type="SAM" id="Phobius"/>
    </source>
</evidence>
<evidence type="ECO:0000256" key="9">
    <source>
        <dbReference type="ARBA" id="ARBA00022989"/>
    </source>
</evidence>
<dbReference type="SUPFAM" id="SSF52172">
    <property type="entry name" value="CheY-like"/>
    <property type="match status" value="1"/>
</dbReference>
<dbReference type="InterPro" id="IPR001610">
    <property type="entry name" value="PAC"/>
</dbReference>
<dbReference type="SUPFAM" id="SSF55785">
    <property type="entry name" value="PYP-like sensor domain (PAS domain)"/>
    <property type="match status" value="2"/>
</dbReference>
<evidence type="ECO:0000256" key="5">
    <source>
        <dbReference type="ARBA" id="ARBA00022553"/>
    </source>
</evidence>
<feature type="domain" description="Response regulatory" evidence="15">
    <location>
        <begin position="899"/>
        <end position="1016"/>
    </location>
</feature>
<dbReference type="SMART" id="SM00387">
    <property type="entry name" value="HATPase_c"/>
    <property type="match status" value="1"/>
</dbReference>
<feature type="transmembrane region" description="Helical" evidence="13">
    <location>
        <begin position="24"/>
        <end position="46"/>
    </location>
</feature>
<feature type="modified residue" description="4-aspartylphosphate" evidence="12">
    <location>
        <position position="948"/>
    </location>
</feature>
<dbReference type="FunFam" id="3.30.565.10:FF:000010">
    <property type="entry name" value="Sensor histidine kinase RcsC"/>
    <property type="match status" value="1"/>
</dbReference>
<dbReference type="Pfam" id="PF03924">
    <property type="entry name" value="CHASE"/>
    <property type="match status" value="1"/>
</dbReference>
<gene>
    <name evidence="19" type="ORF">HZA66_05165</name>
</gene>
<keyword evidence="9 13" id="KW-1133">Transmembrane helix</keyword>
<dbReference type="InterPro" id="IPR006189">
    <property type="entry name" value="CHASE_dom"/>
</dbReference>
<dbReference type="PROSITE" id="PS50110">
    <property type="entry name" value="RESPONSE_REGULATORY"/>
    <property type="match status" value="1"/>
</dbReference>
<feature type="domain" description="PAS" evidence="16">
    <location>
        <begin position="507"/>
        <end position="556"/>
    </location>
</feature>
<dbReference type="Pfam" id="PF13426">
    <property type="entry name" value="PAS_9"/>
    <property type="match status" value="1"/>
</dbReference>
<dbReference type="InterPro" id="IPR001789">
    <property type="entry name" value="Sig_transdc_resp-reg_receiver"/>
</dbReference>
<comment type="subcellular location">
    <subcellularLocation>
        <location evidence="2">Cell membrane</location>
        <topology evidence="2">Multi-pass membrane protein</topology>
    </subcellularLocation>
</comment>
<dbReference type="InterPro" id="IPR000014">
    <property type="entry name" value="PAS"/>
</dbReference>
<dbReference type="Pfam" id="PF00072">
    <property type="entry name" value="Response_reg"/>
    <property type="match status" value="1"/>
</dbReference>
<comment type="caution">
    <text evidence="19">The sequence shown here is derived from an EMBL/GenBank/DDBJ whole genome shotgun (WGS) entry which is preliminary data.</text>
</comment>
<dbReference type="SUPFAM" id="SSF55874">
    <property type="entry name" value="ATPase domain of HSP90 chaperone/DNA topoisomerase II/histidine kinase"/>
    <property type="match status" value="1"/>
</dbReference>
<evidence type="ECO:0000259" key="14">
    <source>
        <dbReference type="PROSITE" id="PS50109"/>
    </source>
</evidence>
<dbReference type="SMART" id="SM01079">
    <property type="entry name" value="CHASE"/>
    <property type="match status" value="1"/>
</dbReference>
<dbReference type="Gene3D" id="1.20.120.160">
    <property type="entry name" value="HPT domain"/>
    <property type="match status" value="1"/>
</dbReference>
<dbReference type="GO" id="GO:0005524">
    <property type="term" value="F:ATP binding"/>
    <property type="evidence" value="ECO:0007669"/>
    <property type="project" value="UniProtKB-KW"/>
</dbReference>
<dbReference type="InterPro" id="IPR011006">
    <property type="entry name" value="CheY-like_superfamily"/>
</dbReference>
<dbReference type="AlphaFoldDB" id="A0A933W0D8"/>
<dbReference type="GO" id="GO:0000155">
    <property type="term" value="F:phosphorelay sensor kinase activity"/>
    <property type="evidence" value="ECO:0007669"/>
    <property type="project" value="InterPro"/>
</dbReference>
<dbReference type="SMART" id="SM00388">
    <property type="entry name" value="HisKA"/>
    <property type="match status" value="1"/>
</dbReference>
<dbReference type="InterPro" id="IPR005467">
    <property type="entry name" value="His_kinase_dom"/>
</dbReference>
<evidence type="ECO:0000256" key="12">
    <source>
        <dbReference type="PROSITE-ProRule" id="PRU00169"/>
    </source>
</evidence>
<dbReference type="SUPFAM" id="SSF47384">
    <property type="entry name" value="Homodimeric domain of signal transducing histidine kinase"/>
    <property type="match status" value="1"/>
</dbReference>
<reference evidence="19" key="1">
    <citation type="submission" date="2020-07" db="EMBL/GenBank/DDBJ databases">
        <title>Huge and variable diversity of episymbiotic CPR bacteria and DPANN archaea in groundwater ecosystems.</title>
        <authorList>
            <person name="He C.Y."/>
            <person name="Keren R."/>
            <person name="Whittaker M."/>
            <person name="Farag I.F."/>
            <person name="Doudna J."/>
            <person name="Cate J.H.D."/>
            <person name="Banfield J.F."/>
        </authorList>
    </citation>
    <scope>NUCLEOTIDE SEQUENCE</scope>
    <source>
        <strain evidence="19">NC_groundwater_1818_Pr3_B-0.1um_66_35</strain>
    </source>
</reference>
<evidence type="ECO:0000256" key="11">
    <source>
        <dbReference type="ARBA" id="ARBA00023136"/>
    </source>
</evidence>
<evidence type="ECO:0000256" key="7">
    <source>
        <dbReference type="ARBA" id="ARBA00022741"/>
    </source>
</evidence>
<dbReference type="PRINTS" id="PR00344">
    <property type="entry name" value="BCTRLSENSOR"/>
</dbReference>
<dbReference type="SMART" id="SM00086">
    <property type="entry name" value="PAC"/>
    <property type="match status" value="2"/>
</dbReference>
<dbReference type="InterPro" id="IPR042240">
    <property type="entry name" value="CHASE_sf"/>
</dbReference>
<evidence type="ECO:0000256" key="8">
    <source>
        <dbReference type="ARBA" id="ARBA00022840"/>
    </source>
</evidence>
<organism evidence="19 20">
    <name type="scientific">Rhodopseudomonas palustris</name>
    <dbReference type="NCBI Taxonomy" id="1076"/>
    <lineage>
        <taxon>Bacteria</taxon>
        <taxon>Pseudomonadati</taxon>
        <taxon>Pseudomonadota</taxon>
        <taxon>Alphaproteobacteria</taxon>
        <taxon>Hyphomicrobiales</taxon>
        <taxon>Nitrobacteraceae</taxon>
        <taxon>Rhodopseudomonas</taxon>
    </lineage>
</organism>
<dbReference type="PANTHER" id="PTHR45339:SF1">
    <property type="entry name" value="HYBRID SIGNAL TRANSDUCTION HISTIDINE KINASE J"/>
    <property type="match status" value="1"/>
</dbReference>
<accession>A0A933W0D8</accession>
<dbReference type="InterPro" id="IPR004358">
    <property type="entry name" value="Sig_transdc_His_kin-like_C"/>
</dbReference>